<organism evidence="2 3">
    <name type="scientific">Paraburkholderia edwinii</name>
    <dbReference type="NCBI Taxonomy" id="2861782"/>
    <lineage>
        <taxon>Bacteria</taxon>
        <taxon>Pseudomonadati</taxon>
        <taxon>Pseudomonadota</taxon>
        <taxon>Betaproteobacteria</taxon>
        <taxon>Burkholderiales</taxon>
        <taxon>Burkholderiaceae</taxon>
        <taxon>Paraburkholderia</taxon>
    </lineage>
</organism>
<proteinExistence type="predicted"/>
<keyword evidence="2" id="KW-0378">Hydrolase</keyword>
<sequence length="286" mass="30637">MPTEKPSFLLIHGAWHGAFTWRRLAPLLEARGHVVRAYDLPGAGAQAKQPASYLRQPRDNEAFAAEPTLNSGVTQDDRTQAAIAWIEDMHRQTGLPVITVGHSLGGVTLTGVAQARPELVHAAVYLAAYMVPPGQVPAKIRALPSMNGSLVGLLGKGDPLKTGASRIDPRNPDPAYRELLRRAFYGDIDEAALDDELSLLHCDEPVSALTSPSEMTRERFGSVPRHYIRTANDSTMMPAAQDHLISTVDAAMGNATTLHTLSSDHSPHVTQPAALAALLSSIAANV</sequence>
<evidence type="ECO:0000313" key="3">
    <source>
        <dbReference type="Proteomes" id="UP000826462"/>
    </source>
</evidence>
<gene>
    <name evidence="2" type="ORF">KZJ38_34860</name>
</gene>
<dbReference type="Pfam" id="PF12697">
    <property type="entry name" value="Abhydrolase_6"/>
    <property type="match status" value="1"/>
</dbReference>
<dbReference type="RefSeq" id="WP_219801556.1">
    <property type="nucleotide sequence ID" value="NZ_CP080096.1"/>
</dbReference>
<protein>
    <submittedName>
        <fullName evidence="2">Alpha/beta fold hydrolase</fullName>
    </submittedName>
</protein>
<dbReference type="EMBL" id="CP080096">
    <property type="protein sequence ID" value="QYD72128.1"/>
    <property type="molecule type" value="Genomic_DNA"/>
</dbReference>
<name>A0ABX8UZ44_9BURK</name>
<dbReference type="InterPro" id="IPR045889">
    <property type="entry name" value="MES/HNL"/>
</dbReference>
<dbReference type="Gene3D" id="3.40.50.1820">
    <property type="entry name" value="alpha/beta hydrolase"/>
    <property type="match status" value="1"/>
</dbReference>
<feature type="domain" description="AB hydrolase-1" evidence="1">
    <location>
        <begin position="8"/>
        <end position="277"/>
    </location>
</feature>
<evidence type="ECO:0000313" key="2">
    <source>
        <dbReference type="EMBL" id="QYD72128.1"/>
    </source>
</evidence>
<dbReference type="PANTHER" id="PTHR10992:SF1086">
    <property type="entry name" value="AB HYDROLASE-1 DOMAIN-CONTAINING PROTEIN"/>
    <property type="match status" value="1"/>
</dbReference>
<dbReference type="GO" id="GO:0016787">
    <property type="term" value="F:hydrolase activity"/>
    <property type="evidence" value="ECO:0007669"/>
    <property type="project" value="UniProtKB-KW"/>
</dbReference>
<keyword evidence="3" id="KW-1185">Reference proteome</keyword>
<dbReference type="PANTHER" id="PTHR10992">
    <property type="entry name" value="METHYLESTERASE FAMILY MEMBER"/>
    <property type="match status" value="1"/>
</dbReference>
<dbReference type="InterPro" id="IPR000073">
    <property type="entry name" value="AB_hydrolase_1"/>
</dbReference>
<dbReference type="SUPFAM" id="SSF53474">
    <property type="entry name" value="alpha/beta-Hydrolases"/>
    <property type="match status" value="1"/>
</dbReference>
<dbReference type="InterPro" id="IPR029058">
    <property type="entry name" value="AB_hydrolase_fold"/>
</dbReference>
<evidence type="ECO:0000259" key="1">
    <source>
        <dbReference type="Pfam" id="PF12697"/>
    </source>
</evidence>
<reference evidence="2 3" key="1">
    <citation type="submission" date="2021-07" db="EMBL/GenBank/DDBJ databases">
        <title>Paraburkholderia edwinii protects Aspergillus sp. from phenazines by acting as a toxin sponge.</title>
        <authorList>
            <person name="Dahlstrom K.M."/>
            <person name="Newman D.K."/>
        </authorList>
    </citation>
    <scope>NUCLEOTIDE SEQUENCE [LARGE SCALE GENOMIC DNA]</scope>
    <source>
        <strain evidence="2 3">Pe01</strain>
    </source>
</reference>
<dbReference type="Proteomes" id="UP000826462">
    <property type="component" value="Chromosome 2"/>
</dbReference>
<accession>A0ABX8UZ44</accession>